<keyword evidence="2" id="KW-1185">Reference proteome</keyword>
<dbReference type="InterPro" id="IPR004195">
    <property type="entry name" value="Head_decoration_D"/>
</dbReference>
<sequence>MTVFTQGKRACEGLMSEAPGQRSREGIVISAGAGIIAPMTVLGKKLHSSLAATASASPAGKGTLTLAAPPVGPGAKAGVYKVVIVEPATNAGAFVVEDPSGVIVGNGTVGVAFTGEIKFTLADGATDWAAGDFVTVTVPAGSGEYIPSDVTATDGSQIAAAVNLYGCDATSAAQAVSAIVRDAEVNGNFLTYHASRDQASEKAAAVADLAAAGIIVR</sequence>
<proteinExistence type="predicted"/>
<organism evidence="1 2">
    <name type="scientific">Cereibacter sphaeroides (strain ATCC 17023 / DSM 158 / JCM 6121 / CCUG 31486 / LMG 2827 / NBRC 12203 / NCIMB 8253 / ATH 2.4.1.)</name>
    <name type="common">Rhodobacter sphaeroides</name>
    <dbReference type="NCBI Taxonomy" id="272943"/>
    <lineage>
        <taxon>Bacteria</taxon>
        <taxon>Pseudomonadati</taxon>
        <taxon>Pseudomonadota</taxon>
        <taxon>Alphaproteobacteria</taxon>
        <taxon>Rhodobacterales</taxon>
        <taxon>Paracoccaceae</taxon>
        <taxon>Cereibacter</taxon>
    </lineage>
</organism>
<dbReference type="KEGG" id="rsp:RSP_2757"/>
<dbReference type="PATRIC" id="fig|272943.9.peg.1683"/>
<reference evidence="2" key="1">
    <citation type="submission" date="2005-09" db="EMBL/GenBank/DDBJ databases">
        <title>Complete sequence of chromosome 1 of Rhodobacter sphaeroides 2.4.1.</title>
        <authorList>
            <person name="Copeland A."/>
            <person name="Lucas S."/>
            <person name="Lapidus A."/>
            <person name="Barry K."/>
            <person name="Detter J.C."/>
            <person name="Glavina T."/>
            <person name="Hammon N."/>
            <person name="Israni S."/>
            <person name="Pitluck S."/>
            <person name="Richardson P."/>
            <person name="Mackenzie C."/>
            <person name="Choudhary M."/>
            <person name="Larimer F."/>
            <person name="Hauser L.J."/>
            <person name="Land M."/>
            <person name="Donohue T.J."/>
            <person name="Kaplan S."/>
        </authorList>
    </citation>
    <scope>NUCLEOTIDE SEQUENCE [LARGE SCALE GENOMIC DNA]</scope>
    <source>
        <strain evidence="2">ATCC 17023 / DSM 158 / JCM 6121 / CCUG 31486 / LMG 2827 / NBRC 12203 / NCIMB 8253 / ATH 2.4.1.</strain>
    </source>
</reference>
<dbReference type="AlphaFoldDB" id="Q3J2S1"/>
<name>Q3J2S1_CERS4</name>
<gene>
    <name evidence="1" type="ORF">RSP_2757</name>
</gene>
<evidence type="ECO:0008006" key="3">
    <source>
        <dbReference type="Google" id="ProtNLM"/>
    </source>
</evidence>
<dbReference type="Proteomes" id="UP000002703">
    <property type="component" value="Chromosome 1"/>
</dbReference>
<dbReference type="Pfam" id="PF02924">
    <property type="entry name" value="HDPD"/>
    <property type="match status" value="1"/>
</dbReference>
<evidence type="ECO:0000313" key="1">
    <source>
        <dbReference type="EMBL" id="ABA78913.1"/>
    </source>
</evidence>
<dbReference type="eggNOG" id="ENOG5032ZUH">
    <property type="taxonomic scope" value="Bacteria"/>
</dbReference>
<evidence type="ECO:0000313" key="2">
    <source>
        <dbReference type="Proteomes" id="UP000002703"/>
    </source>
</evidence>
<dbReference type="EnsemblBacteria" id="ABA78913">
    <property type="protein sequence ID" value="ABA78913"/>
    <property type="gene ID" value="RSP_2757"/>
</dbReference>
<dbReference type="EMBL" id="CP000143">
    <property type="protein sequence ID" value="ABA78913.1"/>
    <property type="molecule type" value="Genomic_DNA"/>
</dbReference>
<protein>
    <recommendedName>
        <fullName evidence="3">Head decoration protein</fullName>
    </recommendedName>
</protein>
<dbReference type="OrthoDB" id="7358956at2"/>
<dbReference type="GeneID" id="3720488"/>
<dbReference type="STRING" id="272943.RSP_2757"/>
<dbReference type="RefSeq" id="WP_011337721.1">
    <property type="nucleotide sequence ID" value="NC_007493.2"/>
</dbReference>
<accession>Q3J2S1</accession>